<sequence length="220" mass="24813">MILNYKQIPYTTEFVEYPDLEPKMKALGVQANKPGTGWTDYTSPAIRLPDGEVVMNSANIAPVLEKLYPKPSIQLEAELHTPMTEAVENLAGVVWWDTLALVTTNNLAERSAKYFEETRKVTFGMTLKEVAAAKGGEESWKTAAQPGGVVEQLGEMLSKHRKDEGPFTLGSEPSYADFIAVSMFECFERCCIEDYQRLMKLDKRFPALHEACRPWLQRDD</sequence>
<dbReference type="Gene3D" id="1.20.1050.10">
    <property type="match status" value="1"/>
</dbReference>
<dbReference type="InterPro" id="IPR054416">
    <property type="entry name" value="GST_UstS-like_C"/>
</dbReference>
<feature type="domain" description="Glutathione S-transferase UstS-like C-terminal" evidence="2">
    <location>
        <begin position="85"/>
        <end position="200"/>
    </location>
</feature>
<name>A0AAJ0GJH3_9PEZI</name>
<dbReference type="Pfam" id="PF22041">
    <property type="entry name" value="GST_C_7"/>
    <property type="match status" value="1"/>
</dbReference>
<evidence type="ECO:0000259" key="2">
    <source>
        <dbReference type="Pfam" id="PF22041"/>
    </source>
</evidence>
<feature type="domain" description="GST N-terminal" evidence="1">
    <location>
        <begin position="1"/>
        <end position="66"/>
    </location>
</feature>
<keyword evidence="4" id="KW-1185">Reference proteome</keyword>
<dbReference type="Gene3D" id="3.40.30.10">
    <property type="entry name" value="Glutaredoxin"/>
    <property type="match status" value="1"/>
</dbReference>
<dbReference type="InterPro" id="IPR036282">
    <property type="entry name" value="Glutathione-S-Trfase_C_sf"/>
</dbReference>
<dbReference type="Pfam" id="PF13409">
    <property type="entry name" value="GST_N_2"/>
    <property type="match status" value="1"/>
</dbReference>
<dbReference type="EMBL" id="JAWDJX010000001">
    <property type="protein sequence ID" value="KAK3058749.1"/>
    <property type="molecule type" value="Genomic_DNA"/>
</dbReference>
<dbReference type="Proteomes" id="UP001271007">
    <property type="component" value="Unassembled WGS sequence"/>
</dbReference>
<reference evidence="3" key="1">
    <citation type="submission" date="2023-04" db="EMBL/GenBank/DDBJ databases">
        <title>Black Yeasts Isolated from many extreme environments.</title>
        <authorList>
            <person name="Coleine C."/>
            <person name="Stajich J.E."/>
            <person name="Selbmann L."/>
        </authorList>
    </citation>
    <scope>NUCLEOTIDE SEQUENCE</scope>
    <source>
        <strain evidence="3">CCFEE 5312</strain>
    </source>
</reference>
<protein>
    <recommendedName>
        <fullName evidence="5">Glutathione S-transferase</fullName>
    </recommendedName>
</protein>
<proteinExistence type="predicted"/>
<evidence type="ECO:0000313" key="4">
    <source>
        <dbReference type="Proteomes" id="UP001271007"/>
    </source>
</evidence>
<comment type="caution">
    <text evidence="3">The sequence shown here is derived from an EMBL/GenBank/DDBJ whole genome shotgun (WGS) entry which is preliminary data.</text>
</comment>
<dbReference type="SUPFAM" id="SSF47616">
    <property type="entry name" value="GST C-terminal domain-like"/>
    <property type="match status" value="1"/>
</dbReference>
<evidence type="ECO:0008006" key="5">
    <source>
        <dbReference type="Google" id="ProtNLM"/>
    </source>
</evidence>
<dbReference type="InterPro" id="IPR004045">
    <property type="entry name" value="Glutathione_S-Trfase_N"/>
</dbReference>
<accession>A0AAJ0GJH3</accession>
<dbReference type="AlphaFoldDB" id="A0AAJ0GJH3"/>
<organism evidence="3 4">
    <name type="scientific">Extremus antarcticus</name>
    <dbReference type="NCBI Taxonomy" id="702011"/>
    <lineage>
        <taxon>Eukaryota</taxon>
        <taxon>Fungi</taxon>
        <taxon>Dikarya</taxon>
        <taxon>Ascomycota</taxon>
        <taxon>Pezizomycotina</taxon>
        <taxon>Dothideomycetes</taxon>
        <taxon>Dothideomycetidae</taxon>
        <taxon>Mycosphaerellales</taxon>
        <taxon>Extremaceae</taxon>
        <taxon>Extremus</taxon>
    </lineage>
</organism>
<evidence type="ECO:0000259" key="1">
    <source>
        <dbReference type="Pfam" id="PF13409"/>
    </source>
</evidence>
<evidence type="ECO:0000313" key="3">
    <source>
        <dbReference type="EMBL" id="KAK3058749.1"/>
    </source>
</evidence>
<gene>
    <name evidence="3" type="ORF">LTR09_000314</name>
</gene>